<dbReference type="GO" id="GO:0030313">
    <property type="term" value="C:cell envelope"/>
    <property type="evidence" value="ECO:0007669"/>
    <property type="project" value="UniProtKB-SubCell"/>
</dbReference>
<dbReference type="Proteomes" id="UP000295807">
    <property type="component" value="Unassembled WGS sequence"/>
</dbReference>
<evidence type="ECO:0000256" key="1">
    <source>
        <dbReference type="ARBA" id="ARBA00004196"/>
    </source>
</evidence>
<sequence length="381" mass="42720">MKSAVLASLLGVAGFYSWAGSSPVVWQSQVTISGQVSAEVIPEAVYYVLNGENSLHKAKIDADGGFSFKCYTALPPGGGNALSSVRLYCFNDPGEIAPRLKTDIPPSVKYINVLLDTTAINIDIDLETGAMLVNGGYENHVKSAFDEINTRFKNELLNFKDDLDSIQLKKYGEELMLIAKHPGSVYAFQKIFTFFRESALPVKDDVLRVISGLDPAVLGEEKIKDLLAGYETFYFNNIPRPGIFPALGDAQLLMAGIGMNYEQLRNSCDYLLIELWATWCGPCIRDHPKLRELAQQHGTNKKFSIVGLAIMCGEESWNNYMELHGSAYPNFWIDWSQYAHRFKDIDVGGVPRYFIVRTRDNRIMEQSILLERIKEKIGNYL</sequence>
<keyword evidence="3" id="KW-1015">Disulfide bond</keyword>
<dbReference type="Gene3D" id="3.40.30.10">
    <property type="entry name" value="Glutaredoxin"/>
    <property type="match status" value="1"/>
</dbReference>
<feature type="domain" description="Thioredoxin" evidence="6">
    <location>
        <begin position="226"/>
        <end position="378"/>
    </location>
</feature>
<evidence type="ECO:0000256" key="5">
    <source>
        <dbReference type="SAM" id="SignalP"/>
    </source>
</evidence>
<dbReference type="SUPFAM" id="SSF52833">
    <property type="entry name" value="Thioredoxin-like"/>
    <property type="match status" value="1"/>
</dbReference>
<dbReference type="InterPro" id="IPR050553">
    <property type="entry name" value="Thioredoxin_ResA/DsbE_sf"/>
</dbReference>
<evidence type="ECO:0000313" key="8">
    <source>
        <dbReference type="Proteomes" id="UP000295807"/>
    </source>
</evidence>
<dbReference type="InterPro" id="IPR013766">
    <property type="entry name" value="Thioredoxin_domain"/>
</dbReference>
<keyword evidence="4" id="KW-0676">Redox-active center</keyword>
<keyword evidence="8" id="KW-1185">Reference proteome</keyword>
<evidence type="ECO:0000256" key="2">
    <source>
        <dbReference type="ARBA" id="ARBA00022748"/>
    </source>
</evidence>
<dbReference type="CDD" id="cd02966">
    <property type="entry name" value="TlpA_like_family"/>
    <property type="match status" value="1"/>
</dbReference>
<comment type="caution">
    <text evidence="7">The sequence shown here is derived from an EMBL/GenBank/DDBJ whole genome shotgun (WGS) entry which is preliminary data.</text>
</comment>
<dbReference type="PANTHER" id="PTHR42852:SF6">
    <property type="entry name" value="THIOL:DISULFIDE INTERCHANGE PROTEIN DSBE"/>
    <property type="match status" value="1"/>
</dbReference>
<name>A0A4R3KWP3_9SPHI</name>
<keyword evidence="5" id="KW-0732">Signal</keyword>
<proteinExistence type="predicted"/>
<dbReference type="EMBL" id="SMAD01000001">
    <property type="protein sequence ID" value="TCS89811.1"/>
    <property type="molecule type" value="Genomic_DNA"/>
</dbReference>
<dbReference type="Pfam" id="PF13905">
    <property type="entry name" value="Thioredoxin_8"/>
    <property type="match status" value="1"/>
</dbReference>
<evidence type="ECO:0000313" key="7">
    <source>
        <dbReference type="EMBL" id="TCS89811.1"/>
    </source>
</evidence>
<dbReference type="InterPro" id="IPR036249">
    <property type="entry name" value="Thioredoxin-like_sf"/>
</dbReference>
<dbReference type="AlphaFoldDB" id="A0A4R3KWP3"/>
<feature type="chain" id="PRO_5020478551" evidence="5">
    <location>
        <begin position="20"/>
        <end position="381"/>
    </location>
</feature>
<gene>
    <name evidence="7" type="ORF">EDD80_1018</name>
</gene>
<dbReference type="InterPro" id="IPR012336">
    <property type="entry name" value="Thioredoxin-like_fold"/>
</dbReference>
<reference evidence="7 8" key="1">
    <citation type="submission" date="2019-03" db="EMBL/GenBank/DDBJ databases">
        <title>Genomic Encyclopedia of Type Strains, Phase IV (KMG-IV): sequencing the most valuable type-strain genomes for metagenomic binning, comparative biology and taxonomic classification.</title>
        <authorList>
            <person name="Goeker M."/>
        </authorList>
    </citation>
    <scope>NUCLEOTIDE SEQUENCE [LARGE SCALE GENOMIC DNA]</scope>
    <source>
        <strain evidence="7 8">DSM 21100</strain>
    </source>
</reference>
<feature type="signal peptide" evidence="5">
    <location>
        <begin position="1"/>
        <end position="19"/>
    </location>
</feature>
<evidence type="ECO:0000259" key="6">
    <source>
        <dbReference type="PROSITE" id="PS51352"/>
    </source>
</evidence>
<dbReference type="PANTHER" id="PTHR42852">
    <property type="entry name" value="THIOL:DISULFIDE INTERCHANGE PROTEIN DSBE"/>
    <property type="match status" value="1"/>
</dbReference>
<dbReference type="RefSeq" id="WP_132127298.1">
    <property type="nucleotide sequence ID" value="NZ_CP042432.1"/>
</dbReference>
<evidence type="ECO:0000256" key="3">
    <source>
        <dbReference type="ARBA" id="ARBA00023157"/>
    </source>
</evidence>
<organism evidence="7 8">
    <name type="scientific">Anseongella ginsenosidimutans</name>
    <dbReference type="NCBI Taxonomy" id="496056"/>
    <lineage>
        <taxon>Bacteria</taxon>
        <taxon>Pseudomonadati</taxon>
        <taxon>Bacteroidota</taxon>
        <taxon>Sphingobacteriia</taxon>
        <taxon>Sphingobacteriales</taxon>
        <taxon>Sphingobacteriaceae</taxon>
        <taxon>Anseongella</taxon>
    </lineage>
</organism>
<evidence type="ECO:0000256" key="4">
    <source>
        <dbReference type="ARBA" id="ARBA00023284"/>
    </source>
</evidence>
<dbReference type="PROSITE" id="PS51352">
    <property type="entry name" value="THIOREDOXIN_2"/>
    <property type="match status" value="1"/>
</dbReference>
<accession>A0A4R3KWP3</accession>
<keyword evidence="2" id="KW-0201">Cytochrome c-type biogenesis</keyword>
<protein>
    <submittedName>
        <fullName evidence="7">Thioredoxin-like protein</fullName>
    </submittedName>
</protein>
<comment type="subcellular location">
    <subcellularLocation>
        <location evidence="1">Cell envelope</location>
    </subcellularLocation>
</comment>
<dbReference type="GO" id="GO:0017004">
    <property type="term" value="P:cytochrome complex assembly"/>
    <property type="evidence" value="ECO:0007669"/>
    <property type="project" value="UniProtKB-KW"/>
</dbReference>
<dbReference type="OrthoDB" id="710833at2"/>